<comment type="function">
    <text evidence="9">Part of the high-affinity ATP-driven potassium transport (or Kdp) system, which catalyzes the hydrolysis of ATP coupled with the electrogenic transport of potassium into the cytoplasm. This subunit binds the extracellular potassium ions and delivers the ions to the membrane domain of KdpB through an intramembrane tunnel.</text>
</comment>
<comment type="subunit">
    <text evidence="9">The system is composed of three essential subunits: KdpA, KdpB and KdpC.</text>
</comment>
<keyword evidence="2 9" id="KW-1003">Cell membrane</keyword>
<comment type="caution">
    <text evidence="9">Lacks conserved residue(s) required for the propagation of feature annotation.</text>
</comment>
<dbReference type="HAMAP" id="MF_00275">
    <property type="entry name" value="KdpA"/>
    <property type="match status" value="1"/>
</dbReference>
<organism evidence="10 11">
    <name type="scientific">Sinimarinibacterium flocculans</name>
    <dbReference type="NCBI Taxonomy" id="985250"/>
    <lineage>
        <taxon>Bacteria</taxon>
        <taxon>Pseudomonadati</taxon>
        <taxon>Pseudomonadota</taxon>
        <taxon>Gammaproteobacteria</taxon>
        <taxon>Nevskiales</taxon>
        <taxon>Nevskiaceae</taxon>
        <taxon>Sinimarinibacterium</taxon>
    </lineage>
</organism>
<dbReference type="GO" id="GO:0008556">
    <property type="term" value="F:P-type potassium transmembrane transporter activity"/>
    <property type="evidence" value="ECO:0007669"/>
    <property type="project" value="InterPro"/>
</dbReference>
<comment type="subcellular location">
    <subcellularLocation>
        <location evidence="9">Cell membrane</location>
        <topology evidence="9">Multi-pass membrane protein</topology>
    </subcellularLocation>
</comment>
<dbReference type="RefSeq" id="WP_110266322.1">
    <property type="nucleotide sequence ID" value="NZ_CAKZQT010000018.1"/>
</dbReference>
<feature type="transmembrane region" description="Helical" evidence="9">
    <location>
        <begin position="485"/>
        <end position="510"/>
    </location>
</feature>
<feature type="transmembrane region" description="Helical" evidence="9">
    <location>
        <begin position="423"/>
        <end position="443"/>
    </location>
</feature>
<evidence type="ECO:0000256" key="4">
    <source>
        <dbReference type="ARBA" id="ARBA00022692"/>
    </source>
</evidence>
<dbReference type="GO" id="GO:0005886">
    <property type="term" value="C:plasma membrane"/>
    <property type="evidence" value="ECO:0007669"/>
    <property type="project" value="UniProtKB-SubCell"/>
</dbReference>
<keyword evidence="7 9" id="KW-0406">Ion transport</keyword>
<evidence type="ECO:0000256" key="8">
    <source>
        <dbReference type="ARBA" id="ARBA00023136"/>
    </source>
</evidence>
<dbReference type="EMBL" id="QICN01000010">
    <property type="protein sequence ID" value="PXV65286.1"/>
    <property type="molecule type" value="Genomic_DNA"/>
</dbReference>
<dbReference type="GO" id="GO:0030955">
    <property type="term" value="F:potassium ion binding"/>
    <property type="evidence" value="ECO:0007669"/>
    <property type="project" value="UniProtKB-UniRule"/>
</dbReference>
<dbReference type="NCBIfam" id="TIGR00680">
    <property type="entry name" value="kdpA"/>
    <property type="match status" value="1"/>
</dbReference>
<feature type="transmembrane region" description="Helical" evidence="9">
    <location>
        <begin position="290"/>
        <end position="310"/>
    </location>
</feature>
<keyword evidence="4 9" id="KW-0812">Transmembrane</keyword>
<evidence type="ECO:0000313" key="10">
    <source>
        <dbReference type="EMBL" id="PXV65286.1"/>
    </source>
</evidence>
<gene>
    <name evidence="9" type="primary">kdpA</name>
    <name evidence="10" type="ORF">C8D93_110104</name>
</gene>
<feature type="transmembrane region" description="Helical" evidence="9">
    <location>
        <begin position="531"/>
        <end position="553"/>
    </location>
</feature>
<evidence type="ECO:0000256" key="6">
    <source>
        <dbReference type="ARBA" id="ARBA00022989"/>
    </source>
</evidence>
<dbReference type="AlphaFoldDB" id="A0A318E4J4"/>
<dbReference type="PIRSF" id="PIRSF001294">
    <property type="entry name" value="K_ATPaseA"/>
    <property type="match status" value="1"/>
</dbReference>
<keyword evidence="1 9" id="KW-0813">Transport</keyword>
<name>A0A318E4J4_9GAMM</name>
<dbReference type="PANTHER" id="PTHR30607:SF2">
    <property type="entry name" value="POTASSIUM-TRANSPORTING ATPASE POTASSIUM-BINDING SUBUNIT"/>
    <property type="match status" value="1"/>
</dbReference>
<feature type="transmembrane region" description="Helical" evidence="9">
    <location>
        <begin position="377"/>
        <end position="402"/>
    </location>
</feature>
<dbReference type="PANTHER" id="PTHR30607">
    <property type="entry name" value="POTASSIUM-TRANSPORTING ATPASE A CHAIN"/>
    <property type="match status" value="1"/>
</dbReference>
<accession>A0A318E4J4</accession>
<evidence type="ECO:0000256" key="2">
    <source>
        <dbReference type="ARBA" id="ARBA00022475"/>
    </source>
</evidence>
<evidence type="ECO:0000313" key="11">
    <source>
        <dbReference type="Proteomes" id="UP000248330"/>
    </source>
</evidence>
<evidence type="ECO:0000256" key="7">
    <source>
        <dbReference type="ARBA" id="ARBA00023065"/>
    </source>
</evidence>
<reference evidence="10 11" key="1">
    <citation type="submission" date="2018-04" db="EMBL/GenBank/DDBJ databases">
        <title>Genomic Encyclopedia of Type Strains, Phase IV (KMG-IV): sequencing the most valuable type-strain genomes for metagenomic binning, comparative biology and taxonomic classification.</title>
        <authorList>
            <person name="Goeker M."/>
        </authorList>
    </citation>
    <scope>NUCLEOTIDE SEQUENCE [LARGE SCALE GENOMIC DNA]</scope>
    <source>
        <strain evidence="10 11">DSM 104150</strain>
    </source>
</reference>
<feature type="transmembrane region" description="Helical" evidence="9">
    <location>
        <begin position="185"/>
        <end position="202"/>
    </location>
</feature>
<keyword evidence="5 9" id="KW-0630">Potassium</keyword>
<comment type="caution">
    <text evidence="10">The sequence shown here is derived from an EMBL/GenBank/DDBJ whole genome shotgun (WGS) entry which is preliminary data.</text>
</comment>
<dbReference type="Proteomes" id="UP000248330">
    <property type="component" value="Unassembled WGS sequence"/>
</dbReference>
<keyword evidence="8 9" id="KW-0472">Membrane</keyword>
<evidence type="ECO:0000256" key="5">
    <source>
        <dbReference type="ARBA" id="ARBA00022958"/>
    </source>
</evidence>
<evidence type="ECO:0000256" key="9">
    <source>
        <dbReference type="HAMAP-Rule" id="MF_00275"/>
    </source>
</evidence>
<proteinExistence type="inferred from homology"/>
<comment type="similarity">
    <text evidence="9">Belongs to the KdpA family.</text>
</comment>
<evidence type="ECO:0000256" key="3">
    <source>
        <dbReference type="ARBA" id="ARBA00022538"/>
    </source>
</evidence>
<keyword evidence="6 9" id="KW-1133">Transmembrane helix</keyword>
<keyword evidence="3 9" id="KW-0633">Potassium transport</keyword>
<dbReference type="InterPro" id="IPR004623">
    <property type="entry name" value="KdpA"/>
</dbReference>
<dbReference type="OrthoDB" id="9763796at2"/>
<evidence type="ECO:0000256" key="1">
    <source>
        <dbReference type="ARBA" id="ARBA00022448"/>
    </source>
</evidence>
<feature type="transmembrane region" description="Helical" evidence="9">
    <location>
        <begin position="61"/>
        <end position="80"/>
    </location>
</feature>
<protein>
    <recommendedName>
        <fullName evidence="9">Potassium-transporting ATPase potassium-binding subunit</fullName>
    </recommendedName>
    <alternativeName>
        <fullName evidence="9">ATP phosphohydrolase [potassium-transporting] A chain</fullName>
    </alternativeName>
    <alternativeName>
        <fullName evidence="9">Potassium-binding and translocating subunit A</fullName>
    </alternativeName>
    <alternativeName>
        <fullName evidence="9">Potassium-translocating ATPase A chain</fullName>
    </alternativeName>
</protein>
<dbReference type="Pfam" id="PF03814">
    <property type="entry name" value="KdpA"/>
    <property type="match status" value="1"/>
</dbReference>
<keyword evidence="11" id="KW-1185">Reference proteome</keyword>
<feature type="transmembrane region" description="Helical" evidence="9">
    <location>
        <begin position="262"/>
        <end position="283"/>
    </location>
</feature>
<sequence length="567" mass="59566">MTELLLVLATTAVGGALLSRHLVAVFDESRFRADELHRRVEAPLYRLLGVAPGVPMDWRGYFGALLLFNLLLGALAWLVFMTQAWLPLNPDRVPNLSWDLALHTAVSFMTNTNQQHYSGQAQLSHLSQTFAIVTLQFVTPASGMAAAVAMLRGLRGGFQWAGAPAPQPGRLGHFHVDLVRSLTRVFLPLALLLSLVLVWQGVPATYAPATQVTTLEAAAPQAIPLGPVAPMVAIKQLGTNGGGWYGPNSATPLENPTPLSNALQTMAILLLPVAMAFAAGPLLRRPRVTALIVGVMALTSAGLVALGVHAELQPNAAAVAYTDGPNMEGKEQRFGAVASALWGTLTTQTSNGSVNAMHDSFNPLGGMTALVGMFVNAVWGGVGVGLIGFVVYLLVTVFLAGLMVGRTPELFGRKLDLPTIQGLAVLVVLPPAVILVLSAVALWHPALAGTSNPGFHGIAQVVYEYTSAFANNGSGFEGLGDNTPWWNLSCVLALLLGRYVPIAIPLYIAGRLSAQRGAPETAASLRIDTPLFAATLIGVIALLTLLTFLPALMLGPIGEALALAAAR</sequence>